<dbReference type="EMBL" id="JAHESD010000052">
    <property type="protein sequence ID" value="MBT1705320.1"/>
    <property type="molecule type" value="Genomic_DNA"/>
</dbReference>
<comment type="similarity">
    <text evidence="5">Belongs to the Rap family.</text>
</comment>
<sequence>MSRGEADYDIALNNIGLTYYKLRDYKKALSYYRQCIDAKIKLQDYFDLDRALINIGLCYRNLNDFSKAKYYVDSAFNVCKTNCSDIIKIEGNFCLGKIYTNLLEFEIAKDYFIKSYVLAKRIGDTRFSLENISELASILIRKDRIEEAVKYLREAETFITNDASYNLEITRIYSCYIDLYRKIGDYKRLALYQEKYILLKNSILSETLTTGLMKIEAEHLQKENMARIETQKQVIELTQKNIAVQRWVNILIGVIAFALLIVIMLLIRINKTRKTINEALEKKVQERTKELQQSRDSWHKAYEVKEQLIAKATTEIKSSIATLKGLSTLGLKQFKEPDAIQYMQEVELTSGNLMSVIEVFNNKEFT</sequence>
<dbReference type="Gene3D" id="1.25.40.10">
    <property type="entry name" value="Tetratricopeptide repeat domain"/>
    <property type="match status" value="2"/>
</dbReference>
<dbReference type="Pfam" id="PF13181">
    <property type="entry name" value="TPR_8"/>
    <property type="match status" value="1"/>
</dbReference>
<dbReference type="Proteomes" id="UP000772618">
    <property type="component" value="Unassembled WGS sequence"/>
</dbReference>
<keyword evidence="9" id="KW-1185">Reference proteome</keyword>
<comment type="caution">
    <text evidence="8">The sequence shown here is derived from an EMBL/GenBank/DDBJ whole genome shotgun (WGS) entry which is preliminary data.</text>
</comment>
<dbReference type="SMART" id="SM00028">
    <property type="entry name" value="TPR"/>
    <property type="match status" value="4"/>
</dbReference>
<keyword evidence="7" id="KW-1133">Transmembrane helix</keyword>
<feature type="repeat" description="TPR" evidence="6">
    <location>
        <begin position="9"/>
        <end position="42"/>
    </location>
</feature>
<evidence type="ECO:0000256" key="6">
    <source>
        <dbReference type="PROSITE-ProRule" id="PRU00339"/>
    </source>
</evidence>
<proteinExistence type="inferred from homology"/>
<gene>
    <name evidence="8" type="ORF">KK060_18660</name>
</gene>
<protein>
    <submittedName>
        <fullName evidence="8">Tetratricopeptide repeat protein</fullName>
    </submittedName>
</protein>
<evidence type="ECO:0000256" key="5">
    <source>
        <dbReference type="ARBA" id="ARBA00038253"/>
    </source>
</evidence>
<accession>A0ABS5VWV6</accession>
<dbReference type="SUPFAM" id="SSF48452">
    <property type="entry name" value="TPR-like"/>
    <property type="match status" value="1"/>
</dbReference>
<dbReference type="PANTHER" id="PTHR46630:SF1">
    <property type="entry name" value="TETRATRICOPEPTIDE REPEAT PROTEIN 29"/>
    <property type="match status" value="1"/>
</dbReference>
<dbReference type="Gene3D" id="1.10.287.130">
    <property type="match status" value="1"/>
</dbReference>
<reference evidence="8 9" key="1">
    <citation type="submission" date="2021-05" db="EMBL/GenBank/DDBJ databases">
        <title>A Polyphasic approach of four new species of the genus Ohtaekwangia: Ohtaekwangia histidinii sp. nov., Ohtaekwangia cretensis sp. nov., Ohtaekwangia indiensis sp. nov., Ohtaekwangia reichenbachii sp. nov. from diverse environment.</title>
        <authorList>
            <person name="Octaviana S."/>
        </authorList>
    </citation>
    <scope>NUCLEOTIDE SEQUENCE [LARGE SCALE GENOMIC DNA]</scope>
    <source>
        <strain evidence="8 9">PWU20</strain>
    </source>
</reference>
<keyword evidence="2" id="KW-0963">Cytoplasm</keyword>
<dbReference type="Pfam" id="PF13424">
    <property type="entry name" value="TPR_12"/>
    <property type="match status" value="1"/>
</dbReference>
<keyword evidence="7" id="KW-0812">Transmembrane</keyword>
<dbReference type="PROSITE" id="PS50005">
    <property type="entry name" value="TPR"/>
    <property type="match status" value="1"/>
</dbReference>
<evidence type="ECO:0000256" key="7">
    <source>
        <dbReference type="SAM" id="Phobius"/>
    </source>
</evidence>
<dbReference type="InterPro" id="IPR011990">
    <property type="entry name" value="TPR-like_helical_dom_sf"/>
</dbReference>
<evidence type="ECO:0000256" key="3">
    <source>
        <dbReference type="ARBA" id="ARBA00022737"/>
    </source>
</evidence>
<keyword evidence="4 6" id="KW-0802">TPR repeat</keyword>
<evidence type="ECO:0000256" key="4">
    <source>
        <dbReference type="ARBA" id="ARBA00022803"/>
    </source>
</evidence>
<comment type="subcellular location">
    <subcellularLocation>
        <location evidence="1">Cytoplasm</location>
    </subcellularLocation>
</comment>
<keyword evidence="7" id="KW-0472">Membrane</keyword>
<organism evidence="8 9">
    <name type="scientific">Chryseosolibacter indicus</name>
    <dbReference type="NCBI Taxonomy" id="2782351"/>
    <lineage>
        <taxon>Bacteria</taxon>
        <taxon>Pseudomonadati</taxon>
        <taxon>Bacteroidota</taxon>
        <taxon>Cytophagia</taxon>
        <taxon>Cytophagales</taxon>
        <taxon>Chryseotaleaceae</taxon>
        <taxon>Chryseosolibacter</taxon>
    </lineage>
</organism>
<evidence type="ECO:0000313" key="8">
    <source>
        <dbReference type="EMBL" id="MBT1705320.1"/>
    </source>
</evidence>
<evidence type="ECO:0000313" key="9">
    <source>
        <dbReference type="Proteomes" id="UP000772618"/>
    </source>
</evidence>
<evidence type="ECO:0000256" key="2">
    <source>
        <dbReference type="ARBA" id="ARBA00022490"/>
    </source>
</evidence>
<keyword evidence="3" id="KW-0677">Repeat</keyword>
<feature type="transmembrane region" description="Helical" evidence="7">
    <location>
        <begin position="247"/>
        <end position="267"/>
    </location>
</feature>
<dbReference type="InterPro" id="IPR019734">
    <property type="entry name" value="TPR_rpt"/>
</dbReference>
<dbReference type="RefSeq" id="WP_254155271.1">
    <property type="nucleotide sequence ID" value="NZ_JAHESD010000052.1"/>
</dbReference>
<dbReference type="PANTHER" id="PTHR46630">
    <property type="entry name" value="TETRATRICOPEPTIDE REPEAT PROTEIN 29"/>
    <property type="match status" value="1"/>
</dbReference>
<evidence type="ECO:0000256" key="1">
    <source>
        <dbReference type="ARBA" id="ARBA00004496"/>
    </source>
</evidence>
<name>A0ABS5VWV6_9BACT</name>
<dbReference type="InterPro" id="IPR051476">
    <property type="entry name" value="Bac_ResReg_Asp_Phosphatase"/>
</dbReference>